<dbReference type="Pfam" id="PF00190">
    <property type="entry name" value="Cupin_1"/>
    <property type="match status" value="1"/>
</dbReference>
<dbReference type="CDD" id="cd02243">
    <property type="entry name" value="cupin_11S_legumin_C"/>
    <property type="match status" value="1"/>
</dbReference>
<dbReference type="OrthoDB" id="1903982at2759"/>
<dbReference type="InterPro" id="IPR050253">
    <property type="entry name" value="Seed_Storage-Functional"/>
</dbReference>
<evidence type="ECO:0000259" key="2">
    <source>
        <dbReference type="SMART" id="SM00835"/>
    </source>
</evidence>
<dbReference type="PROSITE" id="PS00305">
    <property type="entry name" value="11S_SEED_STORAGE"/>
    <property type="match status" value="1"/>
</dbReference>
<evidence type="ECO:0000313" key="4">
    <source>
        <dbReference type="Proteomes" id="UP000325577"/>
    </source>
</evidence>
<dbReference type="InterPro" id="IPR011051">
    <property type="entry name" value="RmlC_Cupin_sf"/>
</dbReference>
<dbReference type="InterPro" id="IPR006045">
    <property type="entry name" value="Cupin_1"/>
</dbReference>
<dbReference type="SMART" id="SM00835">
    <property type="entry name" value="Cupin_1"/>
    <property type="match status" value="1"/>
</dbReference>
<protein>
    <recommendedName>
        <fullName evidence="2">Cupin type-1 domain-containing protein</fullName>
    </recommendedName>
</protein>
<feature type="domain" description="Cupin type-1" evidence="2">
    <location>
        <begin position="149"/>
        <end position="272"/>
    </location>
</feature>
<reference evidence="3 4" key="1">
    <citation type="submission" date="2019-09" db="EMBL/GenBank/DDBJ databases">
        <title>A chromosome-level genome assembly of the Chinese tupelo Nyssa sinensis.</title>
        <authorList>
            <person name="Yang X."/>
            <person name="Kang M."/>
            <person name="Yang Y."/>
            <person name="Xiong H."/>
            <person name="Wang M."/>
            <person name="Zhang Z."/>
            <person name="Wang Z."/>
            <person name="Wu H."/>
            <person name="Ma T."/>
            <person name="Liu J."/>
            <person name="Xi Z."/>
        </authorList>
    </citation>
    <scope>NUCLEOTIDE SEQUENCE [LARGE SCALE GENOMIC DNA]</scope>
    <source>
        <strain evidence="3">J267</strain>
        <tissue evidence="3">Leaf</tissue>
    </source>
</reference>
<dbReference type="InterPro" id="IPR022379">
    <property type="entry name" value="11S_seedstore_CS"/>
</dbReference>
<accession>A0A5J5C1U4</accession>
<dbReference type="PANTHER" id="PTHR31189">
    <property type="entry name" value="OS03G0336100 PROTEIN-RELATED"/>
    <property type="match status" value="1"/>
</dbReference>
<dbReference type="EMBL" id="CM018031">
    <property type="protein sequence ID" value="KAA8548814.1"/>
    <property type="molecule type" value="Genomic_DNA"/>
</dbReference>
<gene>
    <name evidence="3" type="ORF">F0562_000498</name>
</gene>
<dbReference type="AlphaFoldDB" id="A0A5J5C1U4"/>
<keyword evidence="4" id="KW-1185">Reference proteome</keyword>
<evidence type="ECO:0000256" key="1">
    <source>
        <dbReference type="SAM" id="SignalP"/>
    </source>
</evidence>
<organism evidence="3 4">
    <name type="scientific">Nyssa sinensis</name>
    <dbReference type="NCBI Taxonomy" id="561372"/>
    <lineage>
        <taxon>Eukaryota</taxon>
        <taxon>Viridiplantae</taxon>
        <taxon>Streptophyta</taxon>
        <taxon>Embryophyta</taxon>
        <taxon>Tracheophyta</taxon>
        <taxon>Spermatophyta</taxon>
        <taxon>Magnoliopsida</taxon>
        <taxon>eudicotyledons</taxon>
        <taxon>Gunneridae</taxon>
        <taxon>Pentapetalae</taxon>
        <taxon>asterids</taxon>
        <taxon>Cornales</taxon>
        <taxon>Nyssaceae</taxon>
        <taxon>Nyssa</taxon>
    </lineage>
</organism>
<dbReference type="SUPFAM" id="SSF51182">
    <property type="entry name" value="RmlC-like cupins"/>
    <property type="match status" value="1"/>
</dbReference>
<evidence type="ECO:0000313" key="3">
    <source>
        <dbReference type="EMBL" id="KAA8548814.1"/>
    </source>
</evidence>
<dbReference type="InterPro" id="IPR014710">
    <property type="entry name" value="RmlC-like_jellyroll"/>
</dbReference>
<dbReference type="PANTHER" id="PTHR31189:SF76">
    <property type="entry name" value="11S GLOBULIN SUBUNIT BETA-LIKE"/>
    <property type="match status" value="1"/>
</dbReference>
<sequence length="294" mass="32708">MERNLLLVCPFLTSATTLTSLIRTSGNSSLPETHKENNKAVAEKNKRVKVAAGKNKKAAADGREAEANITRPATSSNGFDEQILAEAFNVDAETVRKLQGQNDDRGRIVRVERGLDLVVPEREEEEEERRHQVGYNGLEETICTLKLRENIADSRRADVFNPRGGRNAILAPHWNMNAHSVIYVIRGSGRLQIVGNGGRSVFNDRVQEGQLITVPQNFAVVKRAGEQGLEWVAFKTNDNAMTSPLAGRLSVLRAMPEEVLMNSYAISREDARNVKYNRDELTVFGPGSRSRERV</sequence>
<feature type="signal peptide" evidence="1">
    <location>
        <begin position="1"/>
        <end position="15"/>
    </location>
</feature>
<dbReference type="Proteomes" id="UP000325577">
    <property type="component" value="Linkage Group LG0"/>
</dbReference>
<keyword evidence="1" id="KW-0732">Signal</keyword>
<name>A0A5J5C1U4_9ASTE</name>
<dbReference type="Gene3D" id="2.60.120.10">
    <property type="entry name" value="Jelly Rolls"/>
    <property type="match status" value="2"/>
</dbReference>
<feature type="chain" id="PRO_5023809582" description="Cupin type-1 domain-containing protein" evidence="1">
    <location>
        <begin position="16"/>
        <end position="294"/>
    </location>
</feature>
<proteinExistence type="predicted"/>